<dbReference type="PRINTS" id="PR00685">
    <property type="entry name" value="TIFACTORIIB"/>
</dbReference>
<evidence type="ECO:0000313" key="11">
    <source>
        <dbReference type="EMBL" id="KKA29174.1"/>
    </source>
</evidence>
<dbReference type="SUPFAM" id="SSF47954">
    <property type="entry name" value="Cyclin-like"/>
    <property type="match status" value="2"/>
</dbReference>
<evidence type="ECO:0000256" key="2">
    <source>
        <dbReference type="ARBA" id="ARBA00013932"/>
    </source>
</evidence>
<dbReference type="GO" id="GO:0016251">
    <property type="term" value="F:RNA polymerase II general transcription initiation factor activity"/>
    <property type="evidence" value="ECO:0007669"/>
    <property type="project" value="EnsemblFungi"/>
</dbReference>
<keyword evidence="9" id="KW-0862">Zinc</keyword>
<dbReference type="FunFam" id="1.10.472.170:FF:000001">
    <property type="entry name" value="Transcription initiation factor IIB"/>
    <property type="match status" value="1"/>
</dbReference>
<dbReference type="AlphaFoldDB" id="A0A0F4ZF19"/>
<name>A0A0F4ZF19_9PEZI</name>
<dbReference type="InterPro" id="IPR000812">
    <property type="entry name" value="TFIIB"/>
</dbReference>
<dbReference type="Gene3D" id="1.10.472.170">
    <property type="match status" value="1"/>
</dbReference>
<comment type="function">
    <text evidence="7">General factor that plays a major role in the activation of eukaryotic genes transcribed by RNA polymerase II.</text>
</comment>
<dbReference type="OrthoDB" id="25790at2759"/>
<dbReference type="FunFam" id="2.20.25.10:FF:000036">
    <property type="entry name" value="Transcription initiation factor IIB"/>
    <property type="match status" value="1"/>
</dbReference>
<dbReference type="GO" id="GO:0008270">
    <property type="term" value="F:zinc ion binding"/>
    <property type="evidence" value="ECO:0007669"/>
    <property type="project" value="UniProtKB-KW"/>
</dbReference>
<dbReference type="Proteomes" id="UP000033483">
    <property type="component" value="Unassembled WGS sequence"/>
</dbReference>
<dbReference type="GO" id="GO:0001139">
    <property type="term" value="F:RNA polymerase II complex recruiting activity"/>
    <property type="evidence" value="ECO:0007669"/>
    <property type="project" value="EnsemblFungi"/>
</dbReference>
<evidence type="ECO:0000256" key="5">
    <source>
        <dbReference type="ARBA" id="ARBA00023163"/>
    </source>
</evidence>
<evidence type="ECO:0000256" key="3">
    <source>
        <dbReference type="ARBA" id="ARBA00022737"/>
    </source>
</evidence>
<evidence type="ECO:0000256" key="1">
    <source>
        <dbReference type="ARBA" id="ARBA00010857"/>
    </source>
</evidence>
<dbReference type="Pfam" id="PF00382">
    <property type="entry name" value="TFIIB"/>
    <property type="match status" value="2"/>
</dbReference>
<dbReference type="CDD" id="cd20551">
    <property type="entry name" value="CYCLIN_TFIIB_rpt1"/>
    <property type="match status" value="1"/>
</dbReference>
<dbReference type="PROSITE" id="PS51134">
    <property type="entry name" value="ZF_TFIIB"/>
    <property type="match status" value="1"/>
</dbReference>
<dbReference type="PANTHER" id="PTHR11618:SF13">
    <property type="entry name" value="TRANSCRIPTION INITIATION FACTOR IIB"/>
    <property type="match status" value="1"/>
</dbReference>
<keyword evidence="9" id="KW-0863">Zinc-finger</keyword>
<reference evidence="11 12" key="1">
    <citation type="submission" date="2015-03" db="EMBL/GenBank/DDBJ databases">
        <authorList>
            <person name="Radwan O."/>
            <person name="Al-Naeli F.A."/>
            <person name="Rendon G.A."/>
            <person name="Fields C."/>
        </authorList>
    </citation>
    <scope>NUCLEOTIDE SEQUENCE [LARGE SCALE GENOMIC DNA]</scope>
    <source>
        <strain evidence="11">CR-DP1</strain>
    </source>
</reference>
<dbReference type="GO" id="GO:0097550">
    <property type="term" value="C:transcription preinitiation complex"/>
    <property type="evidence" value="ECO:0007669"/>
    <property type="project" value="EnsemblFungi"/>
</dbReference>
<keyword evidence="4" id="KW-0805">Transcription regulation</keyword>
<dbReference type="GO" id="GO:0017025">
    <property type="term" value="F:TBP-class protein binding"/>
    <property type="evidence" value="ECO:0007669"/>
    <property type="project" value="EnsemblFungi"/>
</dbReference>
<evidence type="ECO:0000256" key="4">
    <source>
        <dbReference type="ARBA" id="ARBA00023015"/>
    </source>
</evidence>
<keyword evidence="5" id="KW-0804">Transcription</keyword>
<dbReference type="SUPFAM" id="SSF57783">
    <property type="entry name" value="Zinc beta-ribbon"/>
    <property type="match status" value="1"/>
</dbReference>
<dbReference type="GO" id="GO:0001113">
    <property type="term" value="P:transcription open complex formation at RNA polymerase II promoter"/>
    <property type="evidence" value="ECO:0007669"/>
    <property type="project" value="EnsemblFungi"/>
</dbReference>
<comment type="subunit">
    <text evidence="8">Associates with TFIID-IIA (DA complex) to form TFIID-IIA-IIB (DAB-complex) which is then recognized by polymerase II.</text>
</comment>
<dbReference type="InterPro" id="IPR013150">
    <property type="entry name" value="TFIIB_cyclin"/>
</dbReference>
<dbReference type="GO" id="GO:0001174">
    <property type="term" value="P:transcriptional start site selection at RNA polymerase II promoter"/>
    <property type="evidence" value="ECO:0007669"/>
    <property type="project" value="EnsemblFungi"/>
</dbReference>
<dbReference type="InterPro" id="IPR036915">
    <property type="entry name" value="Cyclin-like_sf"/>
</dbReference>
<dbReference type="PROSITE" id="PS00782">
    <property type="entry name" value="TFIIB"/>
    <property type="match status" value="1"/>
</dbReference>
<protein>
    <recommendedName>
        <fullName evidence="2">Transcription initiation factor IIB</fullName>
    </recommendedName>
    <alternativeName>
        <fullName evidence="6">General transcription factor TFIIB</fullName>
    </alternativeName>
</protein>
<sequence length="341" mass="37229">MSATEDAVYQHDLSHQIICRDCQENPPNLIEEFSSGDLVCGSCGLVVGDKIIDTRSEWRTFANDDQGNDDPSRVGDAANPLLNGSQLETSIAMGETRGHRQLARMQNNTTAQDKSTKNLLAAYKEIGNLCDAINTGKNVSDAAKHIYKLADDRKFMKGKPQEVVIAGCIFIACRQASVPRTFREVFNLTNVSKKEIGRTYKQLEAFLAKVQKEPGNSFQKPQFDNGNTTTAAESLCARYCTPLAFRNSMKIENISRTLAARTTSVSDLAGRSPLSIAASCIYMAAHLMGEPRTSRAVADVAGVSDGTVKTAYRFLYAARNEVIDADWLKAGGKMENLPVVS</sequence>
<dbReference type="Gene3D" id="1.10.472.10">
    <property type="entry name" value="Cyclin-like"/>
    <property type="match status" value="1"/>
</dbReference>
<evidence type="ECO:0000313" key="12">
    <source>
        <dbReference type="Proteomes" id="UP000033483"/>
    </source>
</evidence>
<evidence type="ECO:0000259" key="10">
    <source>
        <dbReference type="PROSITE" id="PS51134"/>
    </source>
</evidence>
<dbReference type="PANTHER" id="PTHR11618">
    <property type="entry name" value="TRANSCRIPTION INITIATION FACTOR IIB-RELATED"/>
    <property type="match status" value="1"/>
</dbReference>
<feature type="domain" description="TFIIB-type" evidence="10">
    <location>
        <begin position="15"/>
        <end position="48"/>
    </location>
</feature>
<evidence type="ECO:0000256" key="6">
    <source>
        <dbReference type="ARBA" id="ARBA00031706"/>
    </source>
</evidence>
<keyword evidence="3" id="KW-0677">Repeat</keyword>
<evidence type="ECO:0000256" key="9">
    <source>
        <dbReference type="PROSITE-ProRule" id="PRU00469"/>
    </source>
</evidence>
<gene>
    <name evidence="11" type="ORF">TD95_003710</name>
</gene>
<keyword evidence="12" id="KW-1185">Reference proteome</keyword>
<dbReference type="Pfam" id="PF08271">
    <property type="entry name" value="Zn_Ribbon_TF"/>
    <property type="match status" value="1"/>
</dbReference>
<dbReference type="EMBL" id="LAEV01000948">
    <property type="protein sequence ID" value="KKA29174.1"/>
    <property type="molecule type" value="Genomic_DNA"/>
</dbReference>
<accession>A0A0F4ZF19</accession>
<organism evidence="11 12">
    <name type="scientific">Thielaviopsis punctulata</name>
    <dbReference type="NCBI Taxonomy" id="72032"/>
    <lineage>
        <taxon>Eukaryota</taxon>
        <taxon>Fungi</taxon>
        <taxon>Dikarya</taxon>
        <taxon>Ascomycota</taxon>
        <taxon>Pezizomycotina</taxon>
        <taxon>Sordariomycetes</taxon>
        <taxon>Hypocreomycetidae</taxon>
        <taxon>Microascales</taxon>
        <taxon>Ceratocystidaceae</taxon>
        <taxon>Thielaviopsis</taxon>
    </lineage>
</organism>
<proteinExistence type="inferred from homology"/>
<dbReference type="InterPro" id="IPR013137">
    <property type="entry name" value="Znf_TFIIB"/>
</dbReference>
<evidence type="ECO:0000256" key="8">
    <source>
        <dbReference type="ARBA" id="ARBA00066213"/>
    </source>
</evidence>
<dbReference type="InterPro" id="IPR023486">
    <property type="entry name" value="TFIIB_CS"/>
</dbReference>
<dbReference type="GO" id="GO:0005634">
    <property type="term" value="C:nucleus"/>
    <property type="evidence" value="ECO:0007669"/>
    <property type="project" value="EnsemblFungi"/>
</dbReference>
<evidence type="ECO:0000256" key="7">
    <source>
        <dbReference type="ARBA" id="ARBA00056616"/>
    </source>
</evidence>
<dbReference type="InterPro" id="IPR013763">
    <property type="entry name" value="Cyclin-like_dom"/>
</dbReference>
<comment type="caution">
    <text evidence="11">The sequence shown here is derived from an EMBL/GenBank/DDBJ whole genome shotgun (WGS) entry which is preliminary data.</text>
</comment>
<keyword evidence="9" id="KW-0479">Metal-binding</keyword>
<dbReference type="SMART" id="SM00385">
    <property type="entry name" value="CYCLIN"/>
    <property type="match status" value="2"/>
</dbReference>
<comment type="similarity">
    <text evidence="1">Belongs to the TFIIB family.</text>
</comment>